<evidence type="ECO:0000313" key="2">
    <source>
        <dbReference type="Proteomes" id="UP000297299"/>
    </source>
</evidence>
<dbReference type="AlphaFoldDB" id="A0A4Y8CHM0"/>
<dbReference type="OrthoDB" id="3564363at2759"/>
<dbReference type="STRING" id="38488.A0A4Y8CHM0"/>
<evidence type="ECO:0000313" key="1">
    <source>
        <dbReference type="EMBL" id="TEY31269.1"/>
    </source>
</evidence>
<name>A0A4Y8CHM0_9HELO</name>
<sequence length="267" mass="31066">MIVFEDIKPNTFEDYKPESNKKGISLPTFLNILNGLISLEESIIIITTNYFQELYDFYPELLRKGRINETVKFIYIDEEQTKSIFYVYTSPDIELTKLDSESLDQGMEFGKLLDRMKVNHSVIQKYLLKWIKNSNGAFHYIEEWLNNMLAENSNKIKTQISEISYGSTIIDDIKTLEETGKLHDSVVVDRRKLATDDKKVDEGRMVDNVEMVDKSKSLSDSIMGSESRLVDNTKIAGEIKVEDVVIIKTKWWINPSQWIRSRKNTNR</sequence>
<proteinExistence type="predicted"/>
<dbReference type="SUPFAM" id="SSF52540">
    <property type="entry name" value="P-loop containing nucleoside triphosphate hydrolases"/>
    <property type="match status" value="1"/>
</dbReference>
<accession>A0A4Y8CHM0</accession>
<gene>
    <name evidence="1" type="ORF">BOTCAL_0810g00010</name>
</gene>
<dbReference type="InterPro" id="IPR027417">
    <property type="entry name" value="P-loop_NTPase"/>
</dbReference>
<comment type="caution">
    <text evidence="1">The sequence shown here is derived from an EMBL/GenBank/DDBJ whole genome shotgun (WGS) entry which is preliminary data.</text>
</comment>
<organism evidence="1 2">
    <name type="scientific">Botryotinia calthae</name>
    <dbReference type="NCBI Taxonomy" id="38488"/>
    <lineage>
        <taxon>Eukaryota</taxon>
        <taxon>Fungi</taxon>
        <taxon>Dikarya</taxon>
        <taxon>Ascomycota</taxon>
        <taxon>Pezizomycotina</taxon>
        <taxon>Leotiomycetes</taxon>
        <taxon>Helotiales</taxon>
        <taxon>Sclerotiniaceae</taxon>
        <taxon>Botryotinia</taxon>
    </lineage>
</organism>
<dbReference type="Proteomes" id="UP000297299">
    <property type="component" value="Unassembled WGS sequence"/>
</dbReference>
<protein>
    <submittedName>
        <fullName evidence="1">Uncharacterized protein</fullName>
    </submittedName>
</protein>
<dbReference type="EMBL" id="PHWZ01000806">
    <property type="protein sequence ID" value="TEY31269.1"/>
    <property type="molecule type" value="Genomic_DNA"/>
</dbReference>
<keyword evidence="2" id="KW-1185">Reference proteome</keyword>
<reference evidence="1 2" key="1">
    <citation type="submission" date="2017-11" db="EMBL/GenBank/DDBJ databases">
        <title>Comparative genomics of Botrytis spp.</title>
        <authorList>
            <person name="Valero-Jimenez C.A."/>
            <person name="Tapia P."/>
            <person name="Veloso J."/>
            <person name="Silva-Moreno E."/>
            <person name="Staats M."/>
            <person name="Valdes J.H."/>
            <person name="Van Kan J.A.L."/>
        </authorList>
    </citation>
    <scope>NUCLEOTIDE SEQUENCE [LARGE SCALE GENOMIC DNA]</scope>
    <source>
        <strain evidence="1 2">MUCL2830</strain>
    </source>
</reference>